<evidence type="ECO:0000313" key="1">
    <source>
        <dbReference type="EMBL" id="TXJ44183.1"/>
    </source>
</evidence>
<gene>
    <name evidence="1" type="ORF">EPJ70_08085</name>
</gene>
<reference evidence="1 2" key="1">
    <citation type="journal article" date="1992" name="Lakartidningen">
        <title>[Penicillin V and not amoxicillin is the first choice preparation in acute otitis].</title>
        <authorList>
            <person name="Kamme C."/>
            <person name="Lundgren K."/>
            <person name="Prellner K."/>
        </authorList>
    </citation>
    <scope>NUCLEOTIDE SEQUENCE [LARGE SCALE GENOMIC DNA]</scope>
    <source>
        <strain evidence="1 2">PC3714II</strain>
    </source>
</reference>
<proteinExistence type="predicted"/>
<comment type="caution">
    <text evidence="1">The sequence shown here is derived from an EMBL/GenBank/DDBJ whole genome shotgun (WGS) entry which is preliminary data.</text>
</comment>
<protein>
    <submittedName>
        <fullName evidence="1">Uncharacterized protein</fullName>
    </submittedName>
</protein>
<sequence>MNTNILISDELSNYSVKYKDKLPNETLTFIYSLEQYICYSWANRNFNNIAFEDWSDWNKANVEVSTNIIYNNFIILDANQIQFYNNKHSHALYNYK</sequence>
<name>A0A5C8F308_9SPIR</name>
<dbReference type="Proteomes" id="UP000324574">
    <property type="component" value="Unassembled WGS sequence"/>
</dbReference>
<organism evidence="1 2">
    <name type="scientific">Brachyspira aalborgi</name>
    <dbReference type="NCBI Taxonomy" id="29522"/>
    <lineage>
        <taxon>Bacteria</taxon>
        <taxon>Pseudomonadati</taxon>
        <taxon>Spirochaetota</taxon>
        <taxon>Spirochaetia</taxon>
        <taxon>Brachyspirales</taxon>
        <taxon>Brachyspiraceae</taxon>
        <taxon>Brachyspira</taxon>
    </lineage>
</organism>
<dbReference type="EMBL" id="SAYG01000009">
    <property type="protein sequence ID" value="TXJ44183.1"/>
    <property type="molecule type" value="Genomic_DNA"/>
</dbReference>
<dbReference type="AlphaFoldDB" id="A0A5C8F308"/>
<evidence type="ECO:0000313" key="2">
    <source>
        <dbReference type="Proteomes" id="UP000324574"/>
    </source>
</evidence>
<dbReference type="RefSeq" id="WP_147526890.1">
    <property type="nucleotide sequence ID" value="NZ_SAYG01000009.1"/>
</dbReference>
<accession>A0A5C8F308</accession>